<gene>
    <name evidence="5" type="ORF">SAMN05421594_0115</name>
</gene>
<evidence type="ECO:0000313" key="6">
    <source>
        <dbReference type="Proteomes" id="UP000198769"/>
    </source>
</evidence>
<keyword evidence="6" id="KW-1185">Reference proteome</keyword>
<dbReference type="RefSeq" id="WP_090021813.1">
    <property type="nucleotide sequence ID" value="NZ_FOVD01000001.1"/>
</dbReference>
<dbReference type="InterPro" id="IPR036390">
    <property type="entry name" value="WH_DNA-bd_sf"/>
</dbReference>
<dbReference type="Gene3D" id="1.10.10.10">
    <property type="entry name" value="Winged helix-like DNA-binding domain superfamily/Winged helix DNA-binding domain"/>
    <property type="match status" value="1"/>
</dbReference>
<dbReference type="Proteomes" id="UP000198769">
    <property type="component" value="Unassembled WGS sequence"/>
</dbReference>
<feature type="domain" description="HTH hxlR-type" evidence="4">
    <location>
        <begin position="11"/>
        <end position="116"/>
    </location>
</feature>
<proteinExistence type="predicted"/>
<sequence length="122" mass="13806">MKEEEPGNSQCPLNSSKVLLSIGDALEAVNGKWRMKIIAVLLDEPKRFREISVLIGQITDRMLSIELKKLETNLLIRRTSIYSAQAEYELTEHGKSLKPLIMELMNWGETHRGKVIGSLKGE</sequence>
<protein>
    <submittedName>
        <fullName evidence="5">Transcriptional regulator, HxlR family</fullName>
    </submittedName>
</protein>
<dbReference type="PROSITE" id="PS51118">
    <property type="entry name" value="HTH_HXLR"/>
    <property type="match status" value="1"/>
</dbReference>
<dbReference type="EMBL" id="FOVD01000001">
    <property type="protein sequence ID" value="SFM98570.1"/>
    <property type="molecule type" value="Genomic_DNA"/>
</dbReference>
<dbReference type="InterPro" id="IPR036388">
    <property type="entry name" value="WH-like_DNA-bd_sf"/>
</dbReference>
<dbReference type="PANTHER" id="PTHR33204">
    <property type="entry name" value="TRANSCRIPTIONAL REGULATOR, MARR FAMILY"/>
    <property type="match status" value="1"/>
</dbReference>
<dbReference type="InterPro" id="IPR002577">
    <property type="entry name" value="HTH_HxlR"/>
</dbReference>
<dbReference type="AlphaFoldDB" id="A0A1I4VBX8"/>
<evidence type="ECO:0000256" key="2">
    <source>
        <dbReference type="ARBA" id="ARBA00023125"/>
    </source>
</evidence>
<evidence type="ECO:0000256" key="3">
    <source>
        <dbReference type="ARBA" id="ARBA00023163"/>
    </source>
</evidence>
<dbReference type="OrthoDB" id="769662at2"/>
<dbReference type="GO" id="GO:0003677">
    <property type="term" value="F:DNA binding"/>
    <property type="evidence" value="ECO:0007669"/>
    <property type="project" value="UniProtKB-KW"/>
</dbReference>
<organism evidence="5 6">
    <name type="scientific">Chryseobacterium oleae</name>
    <dbReference type="NCBI Taxonomy" id="491207"/>
    <lineage>
        <taxon>Bacteria</taxon>
        <taxon>Pseudomonadati</taxon>
        <taxon>Bacteroidota</taxon>
        <taxon>Flavobacteriia</taxon>
        <taxon>Flavobacteriales</taxon>
        <taxon>Weeksellaceae</taxon>
        <taxon>Chryseobacterium group</taxon>
        <taxon>Chryseobacterium</taxon>
    </lineage>
</organism>
<dbReference type="SUPFAM" id="SSF46785">
    <property type="entry name" value="Winged helix' DNA-binding domain"/>
    <property type="match status" value="1"/>
</dbReference>
<evidence type="ECO:0000256" key="1">
    <source>
        <dbReference type="ARBA" id="ARBA00023015"/>
    </source>
</evidence>
<keyword evidence="1" id="KW-0805">Transcription regulation</keyword>
<evidence type="ECO:0000313" key="5">
    <source>
        <dbReference type="EMBL" id="SFM98570.1"/>
    </source>
</evidence>
<evidence type="ECO:0000259" key="4">
    <source>
        <dbReference type="PROSITE" id="PS51118"/>
    </source>
</evidence>
<reference evidence="6" key="1">
    <citation type="submission" date="2016-10" db="EMBL/GenBank/DDBJ databases">
        <authorList>
            <person name="Varghese N."/>
            <person name="Submissions S."/>
        </authorList>
    </citation>
    <scope>NUCLEOTIDE SEQUENCE [LARGE SCALE GENOMIC DNA]</scope>
    <source>
        <strain evidence="6">DSM 25575</strain>
    </source>
</reference>
<name>A0A1I4VBX8_CHROL</name>
<dbReference type="Pfam" id="PF01638">
    <property type="entry name" value="HxlR"/>
    <property type="match status" value="1"/>
</dbReference>
<keyword evidence="2" id="KW-0238">DNA-binding</keyword>
<accession>A0A1I4VBX8</accession>
<keyword evidence="3" id="KW-0804">Transcription</keyword>